<dbReference type="RefSeq" id="XP_001211416.1">
    <property type="nucleotide sequence ID" value="XM_001211416.1"/>
</dbReference>
<dbReference type="InterPro" id="IPR002018">
    <property type="entry name" value="CarbesteraseB"/>
</dbReference>
<dbReference type="PROSITE" id="PS00122">
    <property type="entry name" value="CARBOXYLESTERASE_B_1"/>
    <property type="match status" value="1"/>
</dbReference>
<feature type="region of interest" description="Disordered" evidence="3">
    <location>
        <begin position="437"/>
        <end position="460"/>
    </location>
</feature>
<evidence type="ECO:0000313" key="7">
    <source>
        <dbReference type="Proteomes" id="UP000007963"/>
    </source>
</evidence>
<dbReference type="InterPro" id="IPR029058">
    <property type="entry name" value="AB_hydrolase_fold"/>
</dbReference>
<dbReference type="SUPFAM" id="SSF53474">
    <property type="entry name" value="alpha/beta-Hydrolases"/>
    <property type="match status" value="1"/>
</dbReference>
<proteinExistence type="inferred from homology"/>
<sequence>MVPQTLTYLLSAAIAATALPNAHNATAHPTVTLHPTSPHTPKTVFVGRALPEFNQDLFLGIKYADKPARFTPSAVKSVYAANDSNAGPYTGRVPGVGHSAVLYDATAYGNECPGYGSDETKLVNSGTIRLDEDCLNLNVIRPRTDDGALLPVMLWIFGGGWQQGATADPRYNMSYVVRQGELSGNPVLGVSINYRVAAFGFLDSEEVRAAGVNNLGLRDQRVAMRWVKDNIRAFGGDPDKVTIWGESAGAYSVGAHLVANGGDHEGLFRAGTSPFSRCTFLYSLISDHGIRQRRGTPVERHRLAPANVRPHRQQDRVLPLFPSYETQTHPRSCTSSANTLECLRNTPYELFYASANEGLEWFGAIDGAFIREYPQISMTAGRIAAVPILLGSNTDEGTSLGTTGTNTDEECIAQLICTLPSSHPSSAALTHRSIETLGAHPRPGHQAPQLLPQRPGGRLPLRLGQRHLAESWGHVQTLRVDGRRSDHGRAAAAAGRDDGAPAAAGVFVPVGRGGAEHLEYDWGRAFCRDPVCVCESGAGYYPAGRRSGAAGAGRDGGADVDVVCGAFRSESACCIADPDVAGVCGAAGESGVSAAAECELCGGGYGSGGGHGVYQQSGAVGWLVGVGYRTRLRATTEAKDSVRSIERLILSKLDLVRIRLVDLEQLHLTRIVVSTAQPSVYSRHVENLTYKMRVALPGMTPPMPRAP</sequence>
<gene>
    <name evidence="6" type="ORF">ATEG_02238</name>
</gene>
<evidence type="ECO:0000259" key="5">
    <source>
        <dbReference type="Pfam" id="PF00135"/>
    </source>
</evidence>
<dbReference type="GeneID" id="4316817"/>
<reference evidence="7" key="1">
    <citation type="submission" date="2005-09" db="EMBL/GenBank/DDBJ databases">
        <title>Annotation of the Aspergillus terreus NIH2624 genome.</title>
        <authorList>
            <person name="Birren B.W."/>
            <person name="Lander E.S."/>
            <person name="Galagan J.E."/>
            <person name="Nusbaum C."/>
            <person name="Devon K."/>
            <person name="Henn M."/>
            <person name="Ma L.-J."/>
            <person name="Jaffe D.B."/>
            <person name="Butler J."/>
            <person name="Alvarez P."/>
            <person name="Gnerre S."/>
            <person name="Grabherr M."/>
            <person name="Kleber M."/>
            <person name="Mauceli E.W."/>
            <person name="Brockman W."/>
            <person name="Rounsley S."/>
            <person name="Young S.K."/>
            <person name="LaButti K."/>
            <person name="Pushparaj V."/>
            <person name="DeCaprio D."/>
            <person name="Crawford M."/>
            <person name="Koehrsen M."/>
            <person name="Engels R."/>
            <person name="Montgomery P."/>
            <person name="Pearson M."/>
            <person name="Howarth C."/>
            <person name="Larson L."/>
            <person name="Luoma S."/>
            <person name="White J."/>
            <person name="Alvarado L."/>
            <person name="Kodira C.D."/>
            <person name="Zeng Q."/>
            <person name="Oleary S."/>
            <person name="Yandava C."/>
            <person name="Denning D.W."/>
            <person name="Nierman W.C."/>
            <person name="Milne T."/>
            <person name="Madden K."/>
        </authorList>
    </citation>
    <scope>NUCLEOTIDE SEQUENCE [LARGE SCALE GENOMIC DNA]</scope>
    <source>
        <strain evidence="7">NIH 2624 / FGSC A1156</strain>
    </source>
</reference>
<dbReference type="Pfam" id="PF00135">
    <property type="entry name" value="COesterase"/>
    <property type="match status" value="1"/>
</dbReference>
<dbReference type="OrthoDB" id="408631at2759"/>
<feature type="signal peptide" evidence="4">
    <location>
        <begin position="1"/>
        <end position="18"/>
    </location>
</feature>
<evidence type="ECO:0000256" key="3">
    <source>
        <dbReference type="SAM" id="MobiDB-lite"/>
    </source>
</evidence>
<feature type="chain" id="PRO_5007318537" evidence="4">
    <location>
        <begin position="19"/>
        <end position="707"/>
    </location>
</feature>
<dbReference type="eggNOG" id="KOG4389">
    <property type="taxonomic scope" value="Eukaryota"/>
</dbReference>
<feature type="domain" description="Carboxylesterase type B" evidence="5">
    <location>
        <begin position="103"/>
        <end position="268"/>
    </location>
</feature>
<dbReference type="HOGENOM" id="CLU_390273_0_0_1"/>
<dbReference type="STRING" id="341663.Q0CVP6"/>
<dbReference type="VEuPathDB" id="FungiDB:ATEG_02238"/>
<dbReference type="Proteomes" id="UP000007963">
    <property type="component" value="Unassembled WGS sequence"/>
</dbReference>
<dbReference type="GO" id="GO:0016787">
    <property type="term" value="F:hydrolase activity"/>
    <property type="evidence" value="ECO:0007669"/>
    <property type="project" value="UniProtKB-KW"/>
</dbReference>
<keyword evidence="4" id="KW-0732">Signal</keyword>
<name>Q0CVP6_ASPTN</name>
<dbReference type="Gene3D" id="3.40.50.1820">
    <property type="entry name" value="alpha/beta hydrolase"/>
    <property type="match status" value="1"/>
</dbReference>
<protein>
    <submittedName>
        <fullName evidence="6">Cholinesterase</fullName>
    </submittedName>
</protein>
<accession>Q0CVP6</accession>
<dbReference type="PANTHER" id="PTHR11559">
    <property type="entry name" value="CARBOXYLESTERASE"/>
    <property type="match status" value="1"/>
</dbReference>
<evidence type="ECO:0000256" key="1">
    <source>
        <dbReference type="ARBA" id="ARBA00005964"/>
    </source>
</evidence>
<evidence type="ECO:0000313" key="6">
    <source>
        <dbReference type="EMBL" id="EAU37200.1"/>
    </source>
</evidence>
<dbReference type="AlphaFoldDB" id="Q0CVP6"/>
<dbReference type="InterPro" id="IPR019826">
    <property type="entry name" value="Carboxylesterase_B_AS"/>
</dbReference>
<organism evidence="6 7">
    <name type="scientific">Aspergillus terreus (strain NIH 2624 / FGSC A1156)</name>
    <dbReference type="NCBI Taxonomy" id="341663"/>
    <lineage>
        <taxon>Eukaryota</taxon>
        <taxon>Fungi</taxon>
        <taxon>Dikarya</taxon>
        <taxon>Ascomycota</taxon>
        <taxon>Pezizomycotina</taxon>
        <taxon>Eurotiomycetes</taxon>
        <taxon>Eurotiomycetidae</taxon>
        <taxon>Eurotiales</taxon>
        <taxon>Aspergillaceae</taxon>
        <taxon>Aspergillus</taxon>
        <taxon>Aspergillus subgen. Circumdati</taxon>
    </lineage>
</organism>
<dbReference type="EMBL" id="CH476596">
    <property type="protein sequence ID" value="EAU37200.1"/>
    <property type="molecule type" value="Genomic_DNA"/>
</dbReference>
<evidence type="ECO:0000256" key="2">
    <source>
        <dbReference type="ARBA" id="ARBA00022801"/>
    </source>
</evidence>
<dbReference type="InterPro" id="IPR050309">
    <property type="entry name" value="Type-B_Carboxylest/Lipase"/>
</dbReference>
<comment type="similarity">
    <text evidence="1">Belongs to the type-B carboxylesterase/lipase family.</text>
</comment>
<keyword evidence="2" id="KW-0378">Hydrolase</keyword>
<feature type="compositionally biased region" description="Low complexity" evidence="3">
    <location>
        <begin position="448"/>
        <end position="460"/>
    </location>
</feature>
<evidence type="ECO:0000256" key="4">
    <source>
        <dbReference type="SAM" id="SignalP"/>
    </source>
</evidence>